<accession>A0ABV9UIC6</accession>
<feature type="compositionally biased region" description="Basic and acidic residues" evidence="2">
    <location>
        <begin position="910"/>
        <end position="921"/>
    </location>
</feature>
<dbReference type="EMBL" id="JBHSIZ010000010">
    <property type="protein sequence ID" value="MFC4956802.1"/>
    <property type="molecule type" value="Genomic_DNA"/>
</dbReference>
<feature type="chain" id="PRO_5046438809" evidence="3">
    <location>
        <begin position="25"/>
        <end position="1266"/>
    </location>
</feature>
<feature type="compositionally biased region" description="Basic and acidic residues" evidence="2">
    <location>
        <begin position="962"/>
        <end position="986"/>
    </location>
</feature>
<keyword evidence="1" id="KW-0175">Coiled coil</keyword>
<evidence type="ECO:0000256" key="3">
    <source>
        <dbReference type="SAM" id="SignalP"/>
    </source>
</evidence>
<keyword evidence="3" id="KW-0732">Signal</keyword>
<sequence length="1266" mass="131544">MSGTALATAAAVLAGVLGAMPAQADEPGDNPADPYKRTLRISLGEQARTDRCVLGLAVHYGGPELKAFANTTLAGPDSGISAALHGPGGYPSKEYSDASKKDLDAVDAYGTEFHRRQDQLDIDNKPYASANYSGGRPWHAPLIGGDIVAFTMEGRKQIPGDVWTDPTPHPGTESVAKAKEVYDAFDTGADAWAKQYKDWAGRGDVGGLGVADGKANSANDIATFLRFGGFPTKAPEPDSLGFRTEVEALKMAWAACDSRNPIDHYRVLTGPTVQAYTEWEAEYASQTTQRQQIVTAEAGASKEARTTADLMVEAIRQSWQADQILFWQQWWRDHPDATDKPSLTEQKNATRRLVTARDTTARLVKDADAAVARAKTASDQATAAQSAAWTIADQNNVPRGRGLMYAQTSVQIAKASYAATQAAAKTILTASKATLANMADSQALYALAQTQSHAMNTEFRKAAALEARGQAKAAADSADKLAKDAAANATTAKNAQATAETAEKTAQAGAAEAKKQRGIAETEKANAERERDTAASERGKAAAAEQRAQTERDAAGRQRTFAEAAGTTAASERQKAEIAETRAFLARDKAAAAERDHNAQESRAKALEAAAAAAEGKPAAAEARTAATEARTAANEAGAAATRARSAANDASTAAVNARAAATRAQAAASRANAAADAAWAAFRTTSAAAATAHAAAAVAIDAAAAAKANADRADAEAKKAQAAALKAQTEAQGAKDESAKTAAWSAKTAGFAYAAGQAAQGARDAAITVTKAADEAVALGSPYREADASAAFATLVGQISKPLAEQQASAAEAKGKEAAKAADDAQKLADRAAGDAKIAAQAAADAAADARRALASAAAARVSAAEADTAARAAKKSDANAQKYLADAGTDAMYSTFAANDATAAASQADRDATDAEKDAASANKAASDAETDAKSADATATQAEKDATAAETASSNADGAAKEADASATRSEEEARKRVEAERASAIDNGSSDIGFDLTAQEEELLRQECGQQCVDEWRTVWALANKDIIDWIKENGADVLLEVIGVNDIKKCVSKHDVMSCLWSVVDVVTIVLVVGKLPRVSAAIGRVVAGITKFFEESDQAKRVLQKYRELLGRLKKGDRLPDCTTKPKAAPKASVVAMSASGGWDDYCTYKLPPQVKGVPGLDARSISDLRDVHFPGGGRVDPSKGLFRRNMTDSELHKLLDQGLKDPAPFTRNSGGYFEKTFPCENVGTSSVTGPNKGGSASTCTVVINTAADVVTMYPV</sequence>
<dbReference type="Proteomes" id="UP001595834">
    <property type="component" value="Unassembled WGS sequence"/>
</dbReference>
<evidence type="ECO:0000256" key="1">
    <source>
        <dbReference type="SAM" id="Coils"/>
    </source>
</evidence>
<feature type="region of interest" description="Disordered" evidence="2">
    <location>
        <begin position="496"/>
        <end position="576"/>
    </location>
</feature>
<feature type="signal peptide" evidence="3">
    <location>
        <begin position="1"/>
        <end position="24"/>
    </location>
</feature>
<feature type="region of interest" description="Disordered" evidence="2">
    <location>
        <begin position="909"/>
        <end position="986"/>
    </location>
</feature>
<feature type="compositionally biased region" description="Low complexity" evidence="2">
    <location>
        <begin position="607"/>
        <end position="638"/>
    </location>
</feature>
<feature type="compositionally biased region" description="Basic and acidic residues" evidence="2">
    <location>
        <begin position="589"/>
        <end position="606"/>
    </location>
</feature>
<name>A0ABV9UIC6_9ACTN</name>
<organism evidence="4 5">
    <name type="scientific">Streptomyces mauvecolor</name>
    <dbReference type="NCBI Taxonomy" id="58345"/>
    <lineage>
        <taxon>Bacteria</taxon>
        <taxon>Bacillati</taxon>
        <taxon>Actinomycetota</taxon>
        <taxon>Actinomycetes</taxon>
        <taxon>Kitasatosporales</taxon>
        <taxon>Streptomycetaceae</taxon>
        <taxon>Streptomyces</taxon>
    </lineage>
</organism>
<feature type="compositionally biased region" description="Basic and acidic residues" evidence="2">
    <location>
        <begin position="512"/>
        <end position="540"/>
    </location>
</feature>
<protein>
    <submittedName>
        <fullName evidence="4">Uncharacterized protein</fullName>
    </submittedName>
</protein>
<feature type="region of interest" description="Disordered" evidence="2">
    <location>
        <begin position="589"/>
        <end position="638"/>
    </location>
</feature>
<gene>
    <name evidence="4" type="ORF">ACFPFX_10860</name>
</gene>
<evidence type="ECO:0000256" key="2">
    <source>
        <dbReference type="SAM" id="MobiDB-lite"/>
    </source>
</evidence>
<evidence type="ECO:0000313" key="4">
    <source>
        <dbReference type="EMBL" id="MFC4956802.1"/>
    </source>
</evidence>
<reference evidence="5" key="1">
    <citation type="journal article" date="2019" name="Int. J. Syst. Evol. Microbiol.">
        <title>The Global Catalogue of Microorganisms (GCM) 10K type strain sequencing project: providing services to taxonomists for standard genome sequencing and annotation.</title>
        <authorList>
            <consortium name="The Broad Institute Genomics Platform"/>
            <consortium name="The Broad Institute Genome Sequencing Center for Infectious Disease"/>
            <person name="Wu L."/>
            <person name="Ma J."/>
        </authorList>
    </citation>
    <scope>NUCLEOTIDE SEQUENCE [LARGE SCALE GENOMIC DNA]</scope>
    <source>
        <strain evidence="5">CCM 7224</strain>
    </source>
</reference>
<dbReference type="RefSeq" id="WP_344380268.1">
    <property type="nucleotide sequence ID" value="NZ_BAAASQ010000039.1"/>
</dbReference>
<evidence type="ECO:0000313" key="5">
    <source>
        <dbReference type="Proteomes" id="UP001595834"/>
    </source>
</evidence>
<feature type="coiled-coil region" evidence="1">
    <location>
        <begin position="704"/>
        <end position="738"/>
    </location>
</feature>
<feature type="compositionally biased region" description="Low complexity" evidence="2">
    <location>
        <begin position="496"/>
        <end position="511"/>
    </location>
</feature>
<keyword evidence="5" id="KW-1185">Reference proteome</keyword>
<comment type="caution">
    <text evidence="4">The sequence shown here is derived from an EMBL/GenBank/DDBJ whole genome shotgun (WGS) entry which is preliminary data.</text>
</comment>
<proteinExistence type="predicted"/>